<keyword evidence="1" id="KW-0812">Transmembrane</keyword>
<dbReference type="PANTHER" id="PTHR40849">
    <property type="entry name" value="C2 CALCIUM-DEPENDENT MEMBRANE TARGETING"/>
    <property type="match status" value="1"/>
</dbReference>
<feature type="transmembrane region" description="Helical" evidence="1">
    <location>
        <begin position="203"/>
        <end position="234"/>
    </location>
</feature>
<evidence type="ECO:0000256" key="1">
    <source>
        <dbReference type="SAM" id="Phobius"/>
    </source>
</evidence>
<name>A0A812JCW6_9DINO</name>
<keyword evidence="3" id="KW-1185">Reference proteome</keyword>
<evidence type="ECO:0000313" key="2">
    <source>
        <dbReference type="EMBL" id="CAE7197882.1"/>
    </source>
</evidence>
<keyword evidence="1" id="KW-1133">Transmembrane helix</keyword>
<sequence>MELLGHVTSKGASAASSAAAGVAAAVGGVRDRTNSALTRAAQAYEAHHYEELRTYLADFFTDRVDLKALRDAGYGRHGALLRGAKSEALERLVSLSRPIRARVMLALRETIKDAALSDPDMWNCARWRLESVIDLFWDDLTVYVESVVGDAKDQMLKRGADHSALKSLGLRPTCLSFSWFRAKLLYHYLPFDSSIFGQIKDPLFWILTAISVTPMYGIRVAFFALVLLCIVAGAPPDEYQTVCFILMFKGAQFLSSGVFMACLAAFEYYMCVKPGGTHTCDTEGPGVSQGLATSSVDFVGSCALVWLAFLLLPCTRSFAGAREITAQSDVKEEEQSGAEERCCLYDRSRGGRLAGLLGYDLFTFVLSCALIYVLTVLDVSKEATVQLEQVAINKDLLLSDLQNWQFRSRFFFGRIVYGLLSFPFLIFQLPVLNGILTHTNPTGYNPQGLCVPYLLRPMEEAKSP</sequence>
<keyword evidence="1" id="KW-0472">Membrane</keyword>
<feature type="transmembrane region" description="Helical" evidence="1">
    <location>
        <begin position="246"/>
        <end position="270"/>
    </location>
</feature>
<proteinExistence type="predicted"/>
<accession>A0A812JCW6</accession>
<protein>
    <recommendedName>
        <fullName evidence="4">Transmembrane protein</fullName>
    </recommendedName>
</protein>
<dbReference type="PANTHER" id="PTHR40849:SF2">
    <property type="entry name" value="RGS DOMAIN-CONTAINING PROTEIN"/>
    <property type="match status" value="1"/>
</dbReference>
<comment type="caution">
    <text evidence="2">The sequence shown here is derived from an EMBL/GenBank/DDBJ whole genome shotgun (WGS) entry which is preliminary data.</text>
</comment>
<evidence type="ECO:0008006" key="4">
    <source>
        <dbReference type="Google" id="ProtNLM"/>
    </source>
</evidence>
<feature type="transmembrane region" description="Helical" evidence="1">
    <location>
        <begin position="411"/>
        <end position="432"/>
    </location>
</feature>
<dbReference type="EMBL" id="CAJNJA010005754">
    <property type="protein sequence ID" value="CAE7197882.1"/>
    <property type="molecule type" value="Genomic_DNA"/>
</dbReference>
<reference evidence="2" key="1">
    <citation type="submission" date="2021-02" db="EMBL/GenBank/DDBJ databases">
        <authorList>
            <person name="Dougan E. K."/>
            <person name="Rhodes N."/>
            <person name="Thang M."/>
            <person name="Chan C."/>
        </authorList>
    </citation>
    <scope>NUCLEOTIDE SEQUENCE</scope>
</reference>
<feature type="transmembrane region" description="Helical" evidence="1">
    <location>
        <begin position="290"/>
        <end position="312"/>
    </location>
</feature>
<dbReference type="AlphaFoldDB" id="A0A812JCW6"/>
<dbReference type="OrthoDB" id="67700at2759"/>
<gene>
    <name evidence="2" type="ORF">SNEC2469_LOCUS1426</name>
</gene>
<feature type="transmembrane region" description="Helical" evidence="1">
    <location>
        <begin position="356"/>
        <end position="377"/>
    </location>
</feature>
<dbReference type="Proteomes" id="UP000601435">
    <property type="component" value="Unassembled WGS sequence"/>
</dbReference>
<organism evidence="2 3">
    <name type="scientific">Symbiodinium necroappetens</name>
    <dbReference type="NCBI Taxonomy" id="1628268"/>
    <lineage>
        <taxon>Eukaryota</taxon>
        <taxon>Sar</taxon>
        <taxon>Alveolata</taxon>
        <taxon>Dinophyceae</taxon>
        <taxon>Suessiales</taxon>
        <taxon>Symbiodiniaceae</taxon>
        <taxon>Symbiodinium</taxon>
    </lineage>
</organism>
<evidence type="ECO:0000313" key="3">
    <source>
        <dbReference type="Proteomes" id="UP000601435"/>
    </source>
</evidence>